<dbReference type="Gene3D" id="1.20.1550.10">
    <property type="entry name" value="DsbB-like"/>
    <property type="match status" value="1"/>
</dbReference>
<feature type="transmembrane region" description="Helical" evidence="5">
    <location>
        <begin position="168"/>
        <end position="189"/>
    </location>
</feature>
<dbReference type="GO" id="GO:0006457">
    <property type="term" value="P:protein folding"/>
    <property type="evidence" value="ECO:0007669"/>
    <property type="project" value="InterPro"/>
</dbReference>
<proteinExistence type="predicted"/>
<feature type="transmembrane region" description="Helical" evidence="5">
    <location>
        <begin position="129"/>
        <end position="147"/>
    </location>
</feature>
<evidence type="ECO:0000256" key="2">
    <source>
        <dbReference type="ARBA" id="ARBA00022692"/>
    </source>
</evidence>
<dbReference type="InterPro" id="IPR023380">
    <property type="entry name" value="DsbB-like_sf"/>
</dbReference>
<evidence type="ECO:0000313" key="6">
    <source>
        <dbReference type="EMBL" id="NJQ05804.1"/>
    </source>
</evidence>
<evidence type="ECO:0000313" key="7">
    <source>
        <dbReference type="Proteomes" id="UP000578686"/>
    </source>
</evidence>
<evidence type="ECO:0000256" key="1">
    <source>
        <dbReference type="ARBA" id="ARBA00004141"/>
    </source>
</evidence>
<feature type="transmembrane region" description="Helical" evidence="5">
    <location>
        <begin position="24"/>
        <end position="46"/>
    </location>
</feature>
<keyword evidence="2 5" id="KW-0812">Transmembrane</keyword>
<keyword evidence="4 5" id="KW-0472">Membrane</keyword>
<dbReference type="EMBL" id="JAAVJD010000051">
    <property type="protein sequence ID" value="NJQ05804.1"/>
    <property type="molecule type" value="Genomic_DNA"/>
</dbReference>
<evidence type="ECO:0000256" key="4">
    <source>
        <dbReference type="ARBA" id="ARBA00023136"/>
    </source>
</evidence>
<dbReference type="GO" id="GO:0016020">
    <property type="term" value="C:membrane"/>
    <property type="evidence" value="ECO:0007669"/>
    <property type="project" value="UniProtKB-SubCell"/>
</dbReference>
<protein>
    <submittedName>
        <fullName evidence="6">Disulfide bond formation protein B</fullName>
    </submittedName>
</protein>
<keyword evidence="3 5" id="KW-1133">Transmembrane helix</keyword>
<keyword evidence="7" id="KW-1185">Reference proteome</keyword>
<evidence type="ECO:0000256" key="3">
    <source>
        <dbReference type="ARBA" id="ARBA00022989"/>
    </source>
</evidence>
<dbReference type="AlphaFoldDB" id="A0A7X6HZ24"/>
<evidence type="ECO:0000256" key="5">
    <source>
        <dbReference type="SAM" id="Phobius"/>
    </source>
</evidence>
<sequence>MAVLIPDRLAQTGERPAALETGQYWFACCFVLGWSGVLTAGLSYQFATGYLPCALSVLQRVFMVLALLAAAMIVRRGLAGGLSSRDHMRGWGMALVACVGGALVAGRQTMLHVTPGDPGFGGRALGLHLYVWALLLFLAAILVLGLVMTVAHRTGEAPGPVRGGAQRFGWFVLVVAGAVIAACVVVTFAQQGFHARIPGDPDQYRLFHDLRLKG</sequence>
<comment type="caution">
    <text evidence="6">The sequence shown here is derived from an EMBL/GenBank/DDBJ whole genome shotgun (WGS) entry which is preliminary data.</text>
</comment>
<name>A0A7X6HZ24_9ACTN</name>
<organism evidence="6 7">
    <name type="scientific">Streptomyces lonarensis</name>
    <dbReference type="NCBI Taxonomy" id="700599"/>
    <lineage>
        <taxon>Bacteria</taxon>
        <taxon>Bacillati</taxon>
        <taxon>Actinomycetota</taxon>
        <taxon>Actinomycetes</taxon>
        <taxon>Kitasatosporales</taxon>
        <taxon>Streptomycetaceae</taxon>
        <taxon>Streptomyces</taxon>
    </lineage>
</organism>
<dbReference type="InterPro" id="IPR003752">
    <property type="entry name" value="DiS_bond_form_DsbB/BdbC"/>
</dbReference>
<dbReference type="Pfam" id="PF02600">
    <property type="entry name" value="DsbB"/>
    <property type="match status" value="1"/>
</dbReference>
<feature type="transmembrane region" description="Helical" evidence="5">
    <location>
        <begin position="90"/>
        <end position="109"/>
    </location>
</feature>
<reference evidence="6 7" key="1">
    <citation type="submission" date="2020-03" db="EMBL/GenBank/DDBJ databases">
        <title>Draft genome of Streptomyces sp. ventii, isolated from the Axial Seamount in the Pacific Ocean, and resequencing of the two type strains Streptomyces lonarensis strain NCL 716 and Streptomyces bohaiensis strain 11A07.</title>
        <authorList>
            <person name="Loughran R.M."/>
            <person name="Pfannmuller K.M."/>
            <person name="Wasson B.J."/>
            <person name="Deadmond M.C."/>
            <person name="Paddock B.E."/>
            <person name="Koyack M.J."/>
            <person name="Gallegos D.A."/>
            <person name="Mitchell E.A."/>
            <person name="Ushijima B."/>
            <person name="Saw J.H."/>
            <person name="Mcphail K.L."/>
            <person name="Videau P."/>
        </authorList>
    </citation>
    <scope>NUCLEOTIDE SEQUENCE [LARGE SCALE GENOMIC DNA]</scope>
    <source>
        <strain evidence="6 7">NCL716</strain>
    </source>
</reference>
<accession>A0A7X6HZ24</accession>
<dbReference type="Proteomes" id="UP000578686">
    <property type="component" value="Unassembled WGS sequence"/>
</dbReference>
<dbReference type="SUPFAM" id="SSF158442">
    <property type="entry name" value="DsbB-like"/>
    <property type="match status" value="1"/>
</dbReference>
<feature type="transmembrane region" description="Helical" evidence="5">
    <location>
        <begin position="58"/>
        <end position="78"/>
    </location>
</feature>
<dbReference type="RefSeq" id="WP_167969084.1">
    <property type="nucleotide sequence ID" value="NZ_BHZG01000187.1"/>
</dbReference>
<dbReference type="GO" id="GO:0015035">
    <property type="term" value="F:protein-disulfide reductase activity"/>
    <property type="evidence" value="ECO:0007669"/>
    <property type="project" value="InterPro"/>
</dbReference>
<comment type="subcellular location">
    <subcellularLocation>
        <location evidence="1">Membrane</location>
        <topology evidence="1">Multi-pass membrane protein</topology>
    </subcellularLocation>
</comment>
<gene>
    <name evidence="6" type="ORF">HCN56_09490</name>
</gene>